<evidence type="ECO:0008006" key="4">
    <source>
        <dbReference type="Google" id="ProtNLM"/>
    </source>
</evidence>
<dbReference type="Ensembl" id="ENSSORT00005026327.1">
    <property type="protein sequence ID" value="ENSSORP00005025564.1"/>
    <property type="gene ID" value="ENSSORG00005012292.1"/>
</dbReference>
<protein>
    <recommendedName>
        <fullName evidence="4">Nanos-type domain-containing protein</fullName>
    </recommendedName>
</protein>
<evidence type="ECO:0000313" key="3">
    <source>
        <dbReference type="Proteomes" id="UP000472271"/>
    </source>
</evidence>
<name>A0A673A8N8_9TELE</name>
<organism evidence="2 3">
    <name type="scientific">Sphaeramia orbicularis</name>
    <name type="common">orbiculate cardinalfish</name>
    <dbReference type="NCBI Taxonomy" id="375764"/>
    <lineage>
        <taxon>Eukaryota</taxon>
        <taxon>Metazoa</taxon>
        <taxon>Chordata</taxon>
        <taxon>Craniata</taxon>
        <taxon>Vertebrata</taxon>
        <taxon>Euteleostomi</taxon>
        <taxon>Actinopterygii</taxon>
        <taxon>Neopterygii</taxon>
        <taxon>Teleostei</taxon>
        <taxon>Neoteleostei</taxon>
        <taxon>Acanthomorphata</taxon>
        <taxon>Gobiaria</taxon>
        <taxon>Kurtiformes</taxon>
        <taxon>Apogonoidei</taxon>
        <taxon>Apogonidae</taxon>
        <taxon>Apogoninae</taxon>
        <taxon>Sphaeramia</taxon>
    </lineage>
</organism>
<reference evidence="2" key="3">
    <citation type="submission" date="2025-09" db="UniProtKB">
        <authorList>
            <consortium name="Ensembl"/>
        </authorList>
    </citation>
    <scope>IDENTIFICATION</scope>
</reference>
<keyword evidence="1" id="KW-0732">Signal</keyword>
<dbReference type="Proteomes" id="UP000472271">
    <property type="component" value="Chromosome 7"/>
</dbReference>
<evidence type="ECO:0000313" key="2">
    <source>
        <dbReference type="Ensembl" id="ENSSORP00005025564.1"/>
    </source>
</evidence>
<sequence length="115" mass="12386">IVLTCSVLPSCLLILLANVSFMSQPTAGDIIATALPQVPNGSSGSATVANLNPILRTHFLCAGCWNWGTETRCPSLNPVDPAVSLKHNRRIVKRCMICCIHSVENQCPVYSILHT</sequence>
<proteinExistence type="predicted"/>
<reference evidence="2" key="2">
    <citation type="submission" date="2025-08" db="UniProtKB">
        <authorList>
            <consortium name="Ensembl"/>
        </authorList>
    </citation>
    <scope>IDENTIFICATION</scope>
</reference>
<feature type="chain" id="PRO_5025533510" description="Nanos-type domain-containing protein" evidence="1">
    <location>
        <begin position="29"/>
        <end position="115"/>
    </location>
</feature>
<feature type="signal peptide" evidence="1">
    <location>
        <begin position="1"/>
        <end position="28"/>
    </location>
</feature>
<evidence type="ECO:0000256" key="1">
    <source>
        <dbReference type="SAM" id="SignalP"/>
    </source>
</evidence>
<reference evidence="2" key="1">
    <citation type="submission" date="2019-06" db="EMBL/GenBank/DDBJ databases">
        <authorList>
            <consortium name="Wellcome Sanger Institute Data Sharing"/>
        </authorList>
    </citation>
    <scope>NUCLEOTIDE SEQUENCE [LARGE SCALE GENOMIC DNA]</scope>
</reference>
<accession>A0A673A8N8</accession>
<dbReference type="InParanoid" id="A0A673A8N8"/>
<keyword evidence="3" id="KW-1185">Reference proteome</keyword>
<dbReference type="AlphaFoldDB" id="A0A673A8N8"/>